<keyword evidence="2" id="KW-1185">Reference proteome</keyword>
<proteinExistence type="predicted"/>
<dbReference type="Proteomes" id="UP000434172">
    <property type="component" value="Unassembled WGS sequence"/>
</dbReference>
<sequence>MPGRRLDIDLEFLWLDQKAAREPPVALFFFFFRWETAVQHSLLRLRIGSNGSPHVAAADHLRRLVQLRDAWT</sequence>
<reference evidence="1 2" key="1">
    <citation type="submission" date="2019-12" db="EMBL/GenBank/DDBJ databases">
        <title>A genome sequence resource for the geographically widespread anthracnose pathogen Colletotrichum asianum.</title>
        <authorList>
            <person name="Meng Y."/>
        </authorList>
    </citation>
    <scope>NUCLEOTIDE SEQUENCE [LARGE SCALE GENOMIC DNA]</scope>
    <source>
        <strain evidence="1 2">ICMP 18580</strain>
    </source>
</reference>
<protein>
    <submittedName>
        <fullName evidence="1">Uncharacterized protein</fullName>
    </submittedName>
</protein>
<evidence type="ECO:0000313" key="1">
    <source>
        <dbReference type="EMBL" id="KAF0327289.1"/>
    </source>
</evidence>
<name>A0A8H3WHY4_9PEZI</name>
<evidence type="ECO:0000313" key="2">
    <source>
        <dbReference type="Proteomes" id="UP000434172"/>
    </source>
</evidence>
<comment type="caution">
    <text evidence="1">The sequence shown here is derived from an EMBL/GenBank/DDBJ whole genome shotgun (WGS) entry which is preliminary data.</text>
</comment>
<organism evidence="1 2">
    <name type="scientific">Colletotrichum asianum</name>
    <dbReference type="NCBI Taxonomy" id="702518"/>
    <lineage>
        <taxon>Eukaryota</taxon>
        <taxon>Fungi</taxon>
        <taxon>Dikarya</taxon>
        <taxon>Ascomycota</taxon>
        <taxon>Pezizomycotina</taxon>
        <taxon>Sordariomycetes</taxon>
        <taxon>Hypocreomycetidae</taxon>
        <taxon>Glomerellales</taxon>
        <taxon>Glomerellaceae</taxon>
        <taxon>Colletotrichum</taxon>
        <taxon>Colletotrichum gloeosporioides species complex</taxon>
    </lineage>
</organism>
<dbReference type="AlphaFoldDB" id="A0A8H3WHY4"/>
<gene>
    <name evidence="1" type="ORF">GQ607_005478</name>
</gene>
<dbReference type="EMBL" id="WOWK01000024">
    <property type="protein sequence ID" value="KAF0327289.1"/>
    <property type="molecule type" value="Genomic_DNA"/>
</dbReference>
<accession>A0A8H3WHY4</accession>